<evidence type="ECO:0000256" key="1">
    <source>
        <dbReference type="SAM" id="MobiDB-lite"/>
    </source>
</evidence>
<dbReference type="Gramene" id="ONK71399">
    <property type="protein sequence ID" value="ONK71399"/>
    <property type="gene ID" value="A4U43_C04F8150"/>
</dbReference>
<feature type="region of interest" description="Disordered" evidence="1">
    <location>
        <begin position="29"/>
        <end position="76"/>
    </location>
</feature>
<proteinExistence type="predicted"/>
<dbReference type="PANTHER" id="PTHR42678">
    <property type="entry name" value="AMIDASE"/>
    <property type="match status" value="1"/>
</dbReference>
<keyword evidence="5" id="KW-1185">Reference proteome</keyword>
<dbReference type="EMBL" id="CM007384">
    <property type="protein sequence ID" value="ONK71399.1"/>
    <property type="molecule type" value="Genomic_DNA"/>
</dbReference>
<protein>
    <recommendedName>
        <fullName evidence="3">Amidase domain-containing protein</fullName>
    </recommendedName>
</protein>
<name>A0A5P1F3N3_ASPOF</name>
<feature type="domain" description="Amidase" evidence="3">
    <location>
        <begin position="186"/>
        <end position="272"/>
    </location>
</feature>
<feature type="compositionally biased region" description="Low complexity" evidence="1">
    <location>
        <begin position="64"/>
        <end position="76"/>
    </location>
</feature>
<dbReference type="Gene3D" id="3.90.1300.10">
    <property type="entry name" value="Amidase signature (AS) domain"/>
    <property type="match status" value="1"/>
</dbReference>
<reference evidence="5" key="1">
    <citation type="journal article" date="2017" name="Nat. Commun.">
        <title>The asparagus genome sheds light on the origin and evolution of a young Y chromosome.</title>
        <authorList>
            <person name="Harkess A."/>
            <person name="Zhou J."/>
            <person name="Xu C."/>
            <person name="Bowers J.E."/>
            <person name="Van der Hulst R."/>
            <person name="Ayyampalayam S."/>
            <person name="Mercati F."/>
            <person name="Riccardi P."/>
            <person name="McKain M.R."/>
            <person name="Kakrana A."/>
            <person name="Tang H."/>
            <person name="Ray J."/>
            <person name="Groenendijk J."/>
            <person name="Arikit S."/>
            <person name="Mathioni S.M."/>
            <person name="Nakano M."/>
            <person name="Shan H."/>
            <person name="Telgmann-Rauber A."/>
            <person name="Kanno A."/>
            <person name="Yue Z."/>
            <person name="Chen H."/>
            <person name="Li W."/>
            <person name="Chen Y."/>
            <person name="Xu X."/>
            <person name="Zhang Y."/>
            <person name="Luo S."/>
            <person name="Chen H."/>
            <person name="Gao J."/>
            <person name="Mao Z."/>
            <person name="Pires J.C."/>
            <person name="Luo M."/>
            <person name="Kudrna D."/>
            <person name="Wing R.A."/>
            <person name="Meyers B.C."/>
            <person name="Yi K."/>
            <person name="Kong H."/>
            <person name="Lavrijsen P."/>
            <person name="Sunseri F."/>
            <person name="Falavigna A."/>
            <person name="Ye Y."/>
            <person name="Leebens-Mack J.H."/>
            <person name="Chen G."/>
        </authorList>
    </citation>
    <scope>NUCLEOTIDE SEQUENCE [LARGE SCALE GENOMIC DNA]</scope>
    <source>
        <strain evidence="5">cv. DH0086</strain>
    </source>
</reference>
<sequence>MEIVLLFIFHPLSPLSSCVADTRCLPSVPHPGPGLRPQSLRPRPPTGPTPARAHQPATYPPANPSTSPRPTLLSSASLFASPSGKYSAVLLKTAPPPAGGSRTTSCYIPNLRHRAPPPCGMSSAPHQQPQALLPRLLRRRPPPSRRQRLAVDTRATADENALQEGGARRRGRHRIRDRFVDLDFIELNPNALAQADRADWERKHGHGPCKGLHGIPVMVQDNIATKDRLNTTVGSLALLGSVVPRDAGVVRRLRRTGAVILGKASLSEWSSFRSFKPVNGWSARGRQGRVS</sequence>
<keyword evidence="2" id="KW-0732">Signal</keyword>
<dbReference type="InterPro" id="IPR023631">
    <property type="entry name" value="Amidase_dom"/>
</dbReference>
<dbReference type="SUPFAM" id="SSF75304">
    <property type="entry name" value="Amidase signature (AS) enzymes"/>
    <property type="match status" value="1"/>
</dbReference>
<dbReference type="InterPro" id="IPR036928">
    <property type="entry name" value="AS_sf"/>
</dbReference>
<dbReference type="PANTHER" id="PTHR42678:SF34">
    <property type="entry name" value="OS04G0183300 PROTEIN"/>
    <property type="match status" value="1"/>
</dbReference>
<dbReference type="Pfam" id="PF01425">
    <property type="entry name" value="Amidase"/>
    <property type="match status" value="1"/>
</dbReference>
<evidence type="ECO:0000313" key="4">
    <source>
        <dbReference type="EMBL" id="ONK71399.1"/>
    </source>
</evidence>
<feature type="region of interest" description="Disordered" evidence="1">
    <location>
        <begin position="140"/>
        <end position="170"/>
    </location>
</feature>
<feature type="chain" id="PRO_5024342008" description="Amidase domain-containing protein" evidence="2">
    <location>
        <begin position="21"/>
        <end position="291"/>
    </location>
</feature>
<gene>
    <name evidence="4" type="ORF">A4U43_C04F8150</name>
</gene>
<dbReference type="Proteomes" id="UP000243459">
    <property type="component" value="Chromosome 4"/>
</dbReference>
<evidence type="ECO:0000313" key="5">
    <source>
        <dbReference type="Proteomes" id="UP000243459"/>
    </source>
</evidence>
<feature type="signal peptide" evidence="2">
    <location>
        <begin position="1"/>
        <end position="20"/>
    </location>
</feature>
<dbReference type="AlphaFoldDB" id="A0A5P1F3N3"/>
<organism evidence="4 5">
    <name type="scientific">Asparagus officinalis</name>
    <name type="common">Garden asparagus</name>
    <dbReference type="NCBI Taxonomy" id="4686"/>
    <lineage>
        <taxon>Eukaryota</taxon>
        <taxon>Viridiplantae</taxon>
        <taxon>Streptophyta</taxon>
        <taxon>Embryophyta</taxon>
        <taxon>Tracheophyta</taxon>
        <taxon>Spermatophyta</taxon>
        <taxon>Magnoliopsida</taxon>
        <taxon>Liliopsida</taxon>
        <taxon>Asparagales</taxon>
        <taxon>Asparagaceae</taxon>
        <taxon>Asparagoideae</taxon>
        <taxon>Asparagus</taxon>
    </lineage>
</organism>
<evidence type="ECO:0000256" key="2">
    <source>
        <dbReference type="SAM" id="SignalP"/>
    </source>
</evidence>
<evidence type="ECO:0000259" key="3">
    <source>
        <dbReference type="Pfam" id="PF01425"/>
    </source>
</evidence>
<accession>A0A5P1F3N3</accession>